<organism evidence="2 3">
    <name type="scientific">Meloidogyne enterolobii</name>
    <name type="common">Root-knot nematode worm</name>
    <name type="synonym">Meloidogyne mayaguensis</name>
    <dbReference type="NCBI Taxonomy" id="390850"/>
    <lineage>
        <taxon>Eukaryota</taxon>
        <taxon>Metazoa</taxon>
        <taxon>Ecdysozoa</taxon>
        <taxon>Nematoda</taxon>
        <taxon>Chromadorea</taxon>
        <taxon>Rhabditida</taxon>
        <taxon>Tylenchina</taxon>
        <taxon>Tylenchomorpha</taxon>
        <taxon>Tylenchoidea</taxon>
        <taxon>Meloidogynidae</taxon>
        <taxon>Meloidogyninae</taxon>
        <taxon>Meloidogyne</taxon>
    </lineage>
</organism>
<dbReference type="OrthoDB" id="5847145at2759"/>
<name>A0A6V7UMN0_MELEN</name>
<dbReference type="PANTHER" id="PTHR31327">
    <property type="entry name" value="SPERM MEIOSIS PDZ DOMAIN CONTAINING PROTEINS-RELATED"/>
    <property type="match status" value="1"/>
</dbReference>
<gene>
    <name evidence="2" type="ORF">MENT_LOCUS13990</name>
</gene>
<dbReference type="InterPro" id="IPR001478">
    <property type="entry name" value="PDZ"/>
</dbReference>
<accession>A0A6V7UMN0</accession>
<dbReference type="AlphaFoldDB" id="A0A6V7UMN0"/>
<protein>
    <recommendedName>
        <fullName evidence="1">PDZ domain-containing protein</fullName>
    </recommendedName>
</protein>
<dbReference type="Pfam" id="PF00595">
    <property type="entry name" value="PDZ"/>
    <property type="match status" value="1"/>
</dbReference>
<dbReference type="CDD" id="cd00136">
    <property type="entry name" value="PDZ_canonical"/>
    <property type="match status" value="1"/>
</dbReference>
<sequence>MAEKRGSKKYIEEHEDTIEIQDSDMGLTFFSGSSPPRIQKIDIFSYFFGWLFPGDWILQIDNRAINSAEDFTAATQHSGAQPKRLFIRFRRDDYFRMINLKVTQVRKRPSHNFIVLQIRWREDLPIGISVERKGSNIIVSHIEPSSVAAQFIRLGDILLDVNGKEVKHASAGEKVLFYFFITKPVNTCKFLFLQAIRQSIAEKKNVVLRLERDGPPLKLISTPAEDVVEILTRAKGFWNKRCRLIPLEEEEPRKPKRGWFYLNR</sequence>
<dbReference type="Proteomes" id="UP000580250">
    <property type="component" value="Unassembled WGS sequence"/>
</dbReference>
<evidence type="ECO:0000313" key="2">
    <source>
        <dbReference type="EMBL" id="CAD2159965.1"/>
    </source>
</evidence>
<dbReference type="PROSITE" id="PS50106">
    <property type="entry name" value="PDZ"/>
    <property type="match status" value="1"/>
</dbReference>
<comment type="caution">
    <text evidence="2">The sequence shown here is derived from an EMBL/GenBank/DDBJ whole genome shotgun (WGS) entry which is preliminary data.</text>
</comment>
<dbReference type="SUPFAM" id="SSF50156">
    <property type="entry name" value="PDZ domain-like"/>
    <property type="match status" value="2"/>
</dbReference>
<proteinExistence type="predicted"/>
<dbReference type="Gene3D" id="2.30.42.10">
    <property type="match status" value="1"/>
</dbReference>
<evidence type="ECO:0000259" key="1">
    <source>
        <dbReference type="PROSITE" id="PS50106"/>
    </source>
</evidence>
<reference evidence="2 3" key="1">
    <citation type="submission" date="2020-08" db="EMBL/GenBank/DDBJ databases">
        <authorList>
            <person name="Koutsovoulos G."/>
            <person name="Danchin GJ E."/>
        </authorList>
    </citation>
    <scope>NUCLEOTIDE SEQUENCE [LARGE SCALE GENOMIC DNA]</scope>
</reference>
<feature type="domain" description="PDZ" evidence="1">
    <location>
        <begin position="115"/>
        <end position="170"/>
    </location>
</feature>
<dbReference type="InterPro" id="IPR040264">
    <property type="entry name" value="T15H9.4-like"/>
</dbReference>
<dbReference type="EMBL" id="CAJEWN010000077">
    <property type="protein sequence ID" value="CAD2159965.1"/>
    <property type="molecule type" value="Genomic_DNA"/>
</dbReference>
<evidence type="ECO:0000313" key="3">
    <source>
        <dbReference type="Proteomes" id="UP000580250"/>
    </source>
</evidence>
<dbReference type="InterPro" id="IPR036034">
    <property type="entry name" value="PDZ_sf"/>
</dbReference>